<evidence type="ECO:0000256" key="2">
    <source>
        <dbReference type="ARBA" id="ARBA00022801"/>
    </source>
</evidence>
<dbReference type="GO" id="GO:0016787">
    <property type="term" value="F:hydrolase activity"/>
    <property type="evidence" value="ECO:0007669"/>
    <property type="project" value="UniProtKB-KW"/>
</dbReference>
<keyword evidence="5" id="KW-1185">Reference proteome</keyword>
<name>A0A7W7LDQ9_STRNE</name>
<dbReference type="Proteomes" id="UP000556436">
    <property type="component" value="Unassembled WGS sequence"/>
</dbReference>
<dbReference type="Gene3D" id="3.40.630.10">
    <property type="entry name" value="Zn peptidases"/>
    <property type="match status" value="1"/>
</dbReference>
<dbReference type="Pfam" id="PF07687">
    <property type="entry name" value="M20_dimer"/>
    <property type="match status" value="1"/>
</dbReference>
<reference evidence="4 5" key="1">
    <citation type="submission" date="2020-08" db="EMBL/GenBank/DDBJ databases">
        <title>Genomic Encyclopedia of Type Strains, Phase III (KMG-III): the genomes of soil and plant-associated and newly described type strains.</title>
        <authorList>
            <person name="Whitman W."/>
        </authorList>
    </citation>
    <scope>NUCLEOTIDE SEQUENCE [LARGE SCALE GENOMIC DNA]</scope>
    <source>
        <strain evidence="4 5">CECT 3265</strain>
    </source>
</reference>
<dbReference type="SUPFAM" id="SSF55031">
    <property type="entry name" value="Bacterial exopeptidase dimerisation domain"/>
    <property type="match status" value="1"/>
</dbReference>
<dbReference type="SUPFAM" id="SSF53187">
    <property type="entry name" value="Zn-dependent exopeptidases"/>
    <property type="match status" value="1"/>
</dbReference>
<keyword evidence="1" id="KW-0479">Metal-binding</keyword>
<dbReference type="InterPro" id="IPR011650">
    <property type="entry name" value="Peptidase_M20_dimer"/>
</dbReference>
<evidence type="ECO:0000313" key="4">
    <source>
        <dbReference type="EMBL" id="MBB4888345.1"/>
    </source>
</evidence>
<comment type="caution">
    <text evidence="4">The sequence shown here is derived from an EMBL/GenBank/DDBJ whole genome shotgun (WGS) entry which is preliminary data.</text>
</comment>
<evidence type="ECO:0000313" key="5">
    <source>
        <dbReference type="Proteomes" id="UP000556436"/>
    </source>
</evidence>
<accession>A0A7W7LDQ9</accession>
<organism evidence="4 5">
    <name type="scientific">Streptomyces netropsis</name>
    <name type="common">Streptoverticillium netropsis</name>
    <dbReference type="NCBI Taxonomy" id="55404"/>
    <lineage>
        <taxon>Bacteria</taxon>
        <taxon>Bacillati</taxon>
        <taxon>Actinomycetota</taxon>
        <taxon>Actinomycetes</taxon>
        <taxon>Kitasatosporales</taxon>
        <taxon>Streptomycetaceae</taxon>
        <taxon>Streptomyces</taxon>
    </lineage>
</organism>
<dbReference type="Gene3D" id="3.30.70.360">
    <property type="match status" value="1"/>
</dbReference>
<proteinExistence type="predicted"/>
<dbReference type="AlphaFoldDB" id="A0A7W7LDQ9"/>
<dbReference type="PANTHER" id="PTHR43808">
    <property type="entry name" value="ACETYLORNITHINE DEACETYLASE"/>
    <property type="match status" value="1"/>
</dbReference>
<dbReference type="InterPro" id="IPR050072">
    <property type="entry name" value="Peptidase_M20A"/>
</dbReference>
<gene>
    <name evidence="4" type="ORF">FHS38_004414</name>
</gene>
<protein>
    <submittedName>
        <fullName evidence="4">Acetylornithine deacetylase/succinyl-diaminopimelate desuccinylase-like protein</fullName>
    </submittedName>
</protein>
<evidence type="ECO:0000259" key="3">
    <source>
        <dbReference type="Pfam" id="PF07687"/>
    </source>
</evidence>
<dbReference type="EMBL" id="JACHJG010000009">
    <property type="protein sequence ID" value="MBB4888345.1"/>
    <property type="molecule type" value="Genomic_DNA"/>
</dbReference>
<dbReference type="InterPro" id="IPR036264">
    <property type="entry name" value="Bact_exopeptidase_dim_dom"/>
</dbReference>
<evidence type="ECO:0000256" key="1">
    <source>
        <dbReference type="ARBA" id="ARBA00022723"/>
    </source>
</evidence>
<keyword evidence="2" id="KW-0378">Hydrolase</keyword>
<sequence length="157" mass="16309">MSANPPVTAFHSGQGFSVTPDLCELNVDVRTTPGFDAHDAETLVRKAVAELDAELPAPRPTGITPVASWPPFQLAPHEQPAAAVLNAAAAEGLAVRAKTAGPSNIGNLLAGEGIPATAGFGPAYEGLHGFDERARLAELPQVYAVYHRAVLDLLQAL</sequence>
<feature type="domain" description="Peptidase M20 dimerisation" evidence="3">
    <location>
        <begin position="6"/>
        <end position="53"/>
    </location>
</feature>